<organism evidence="2 3">
    <name type="scientific">Liparis tanakae</name>
    <name type="common">Tanaka's snailfish</name>
    <dbReference type="NCBI Taxonomy" id="230148"/>
    <lineage>
        <taxon>Eukaryota</taxon>
        <taxon>Metazoa</taxon>
        <taxon>Chordata</taxon>
        <taxon>Craniata</taxon>
        <taxon>Vertebrata</taxon>
        <taxon>Euteleostomi</taxon>
        <taxon>Actinopterygii</taxon>
        <taxon>Neopterygii</taxon>
        <taxon>Teleostei</taxon>
        <taxon>Neoteleostei</taxon>
        <taxon>Acanthomorphata</taxon>
        <taxon>Eupercaria</taxon>
        <taxon>Perciformes</taxon>
        <taxon>Cottioidei</taxon>
        <taxon>Cottales</taxon>
        <taxon>Liparidae</taxon>
        <taxon>Liparis</taxon>
    </lineage>
</organism>
<evidence type="ECO:0000256" key="1">
    <source>
        <dbReference type="SAM" id="MobiDB-lite"/>
    </source>
</evidence>
<name>A0A4Z2E982_9TELE</name>
<dbReference type="EMBL" id="SRLO01013994">
    <property type="protein sequence ID" value="TNN24892.1"/>
    <property type="molecule type" value="Genomic_DNA"/>
</dbReference>
<comment type="caution">
    <text evidence="2">The sequence shown here is derived from an EMBL/GenBank/DDBJ whole genome shotgun (WGS) entry which is preliminary data.</text>
</comment>
<reference evidence="2 3" key="1">
    <citation type="submission" date="2019-03" db="EMBL/GenBank/DDBJ databases">
        <title>First draft genome of Liparis tanakae, snailfish: a comprehensive survey of snailfish specific genes.</title>
        <authorList>
            <person name="Kim W."/>
            <person name="Song I."/>
            <person name="Jeong J.-H."/>
            <person name="Kim D."/>
            <person name="Kim S."/>
            <person name="Ryu S."/>
            <person name="Song J.Y."/>
            <person name="Lee S.K."/>
        </authorList>
    </citation>
    <scope>NUCLEOTIDE SEQUENCE [LARGE SCALE GENOMIC DNA]</scope>
    <source>
        <tissue evidence="2">Muscle</tissue>
    </source>
</reference>
<dbReference type="Proteomes" id="UP000314294">
    <property type="component" value="Unassembled WGS sequence"/>
</dbReference>
<keyword evidence="3" id="KW-1185">Reference proteome</keyword>
<dbReference type="AlphaFoldDB" id="A0A4Z2E982"/>
<protein>
    <submittedName>
        <fullName evidence="2">Uncharacterized protein</fullName>
    </submittedName>
</protein>
<accession>A0A4Z2E982</accession>
<gene>
    <name evidence="2" type="ORF">EYF80_064982</name>
</gene>
<feature type="compositionally biased region" description="Polar residues" evidence="1">
    <location>
        <begin position="23"/>
        <end position="38"/>
    </location>
</feature>
<sequence>MSNSPQTQRSSFPSLSCRPLGCTSMSNSPQTQRSNFPSLSCRPPSAWGFGPPTQRLWLEAGLPGFQVLQVRRRRSVIATGNS</sequence>
<feature type="region of interest" description="Disordered" evidence="1">
    <location>
        <begin position="1"/>
        <end position="44"/>
    </location>
</feature>
<feature type="compositionally biased region" description="Polar residues" evidence="1">
    <location>
        <begin position="1"/>
        <end position="14"/>
    </location>
</feature>
<proteinExistence type="predicted"/>
<evidence type="ECO:0000313" key="3">
    <source>
        <dbReference type="Proteomes" id="UP000314294"/>
    </source>
</evidence>
<evidence type="ECO:0000313" key="2">
    <source>
        <dbReference type="EMBL" id="TNN24892.1"/>
    </source>
</evidence>